<gene>
    <name evidence="2" type="ORF">CU098_002551</name>
</gene>
<proteinExistence type="predicted"/>
<evidence type="ECO:0000313" key="2">
    <source>
        <dbReference type="EMBL" id="RCH77999.1"/>
    </source>
</evidence>
<dbReference type="Pfam" id="PF20502">
    <property type="entry name" value="DNAPKcs_CC1-2"/>
    <property type="match status" value="1"/>
</dbReference>
<name>A0A367IK00_RHIST</name>
<feature type="domain" description="DNA-dependent protein kinase catalytic subunit CC1/2" evidence="1">
    <location>
        <begin position="86"/>
        <end position="193"/>
    </location>
</feature>
<dbReference type="AlphaFoldDB" id="A0A367IK00"/>
<protein>
    <recommendedName>
        <fullName evidence="1">DNA-dependent protein kinase catalytic subunit CC1/2 domain-containing protein</fullName>
    </recommendedName>
</protein>
<dbReference type="EMBL" id="PJQM01007567">
    <property type="protein sequence ID" value="RCH77999.1"/>
    <property type="molecule type" value="Genomic_DNA"/>
</dbReference>
<keyword evidence="3" id="KW-1185">Reference proteome</keyword>
<reference evidence="2 3" key="1">
    <citation type="journal article" date="2018" name="G3 (Bethesda)">
        <title>Phylogenetic and Phylogenomic Definition of Rhizopus Species.</title>
        <authorList>
            <person name="Gryganskyi A.P."/>
            <person name="Golan J."/>
            <person name="Dolatabadi S."/>
            <person name="Mondo S."/>
            <person name="Robb S."/>
            <person name="Idnurm A."/>
            <person name="Muszewska A."/>
            <person name="Steczkiewicz K."/>
            <person name="Masonjones S."/>
            <person name="Liao H.L."/>
            <person name="Gajdeczka M.T."/>
            <person name="Anike F."/>
            <person name="Vuek A."/>
            <person name="Anishchenko I.M."/>
            <person name="Voigt K."/>
            <person name="de Hoog G.S."/>
            <person name="Smith M.E."/>
            <person name="Heitman J."/>
            <person name="Vilgalys R."/>
            <person name="Stajich J.E."/>
        </authorList>
    </citation>
    <scope>NUCLEOTIDE SEQUENCE [LARGE SCALE GENOMIC DNA]</scope>
    <source>
        <strain evidence="2 3">LSU 92-RS-03</strain>
    </source>
</reference>
<dbReference type="InterPro" id="IPR046803">
    <property type="entry name" value="DNAPKcs_CC1-2"/>
</dbReference>
<accession>A0A367IK00</accession>
<dbReference type="Proteomes" id="UP000253551">
    <property type="component" value="Unassembled WGS sequence"/>
</dbReference>
<sequence length="238" mass="27219">IFDCIAHNFTSFSTVFCSNITNPLVADYLFIILTYFKDNRISHRKALAEMTDFVGVEHLIEDLSLLKKMISEWNTRDQILDLITCLKLLFGADPGIITRSRGKPVVHLLFKTFVQFFDTVDHSIIYNALDLLPVFITMEDSFLDQISESLNNSVISRFPANSSAITRGSILYNNYIPILDKLLDTMVTFKSVLIFKLLKGIIVREKHHIHEQAIRESIAKFAKNLGLFSFLEVSQSCF</sequence>
<comment type="caution">
    <text evidence="2">The sequence shown here is derived from an EMBL/GenBank/DDBJ whole genome shotgun (WGS) entry which is preliminary data.</text>
</comment>
<evidence type="ECO:0000313" key="3">
    <source>
        <dbReference type="Proteomes" id="UP000253551"/>
    </source>
</evidence>
<dbReference type="STRING" id="4846.A0A367IK00"/>
<evidence type="ECO:0000259" key="1">
    <source>
        <dbReference type="Pfam" id="PF20502"/>
    </source>
</evidence>
<feature type="non-terminal residue" evidence="2">
    <location>
        <position position="238"/>
    </location>
</feature>
<dbReference type="OrthoDB" id="431717at2759"/>
<feature type="non-terminal residue" evidence="2">
    <location>
        <position position="1"/>
    </location>
</feature>
<organism evidence="2 3">
    <name type="scientific">Rhizopus stolonifer</name>
    <name type="common">Rhizopus nigricans</name>
    <dbReference type="NCBI Taxonomy" id="4846"/>
    <lineage>
        <taxon>Eukaryota</taxon>
        <taxon>Fungi</taxon>
        <taxon>Fungi incertae sedis</taxon>
        <taxon>Mucoromycota</taxon>
        <taxon>Mucoromycotina</taxon>
        <taxon>Mucoromycetes</taxon>
        <taxon>Mucorales</taxon>
        <taxon>Mucorineae</taxon>
        <taxon>Rhizopodaceae</taxon>
        <taxon>Rhizopus</taxon>
    </lineage>
</organism>